<evidence type="ECO:0008006" key="4">
    <source>
        <dbReference type="Google" id="ProtNLM"/>
    </source>
</evidence>
<evidence type="ECO:0000256" key="1">
    <source>
        <dbReference type="SAM" id="Phobius"/>
    </source>
</evidence>
<evidence type="ECO:0000313" key="3">
    <source>
        <dbReference type="Proteomes" id="UP000192527"/>
    </source>
</evidence>
<dbReference type="AlphaFoldDB" id="A0A1W6A0G1"/>
<dbReference type="RefSeq" id="WP_085031600.1">
    <property type="nucleotide sequence ID" value="NZ_CP020772.1"/>
</dbReference>
<dbReference type="Proteomes" id="UP000192527">
    <property type="component" value="Chromosome"/>
</dbReference>
<protein>
    <recommendedName>
        <fullName evidence="4">DUF1648 domain-containing protein</fullName>
    </recommendedName>
</protein>
<gene>
    <name evidence="2" type="ORF">HM131_20170</name>
</gene>
<feature type="transmembrane region" description="Helical" evidence="1">
    <location>
        <begin position="48"/>
        <end position="68"/>
    </location>
</feature>
<dbReference type="STRING" id="402384.HM131_20170"/>
<sequence>MKIPFLVLSLGLMLASWGLGIYFISILYTPALIIPLFDQFLWMSEVKGLLGLTILFTVITLPILGFLFKTRAAVSNKKSRYTLLISNYAIWLAIVASQLKITAYNLGICH</sequence>
<feature type="transmembrane region" description="Helical" evidence="1">
    <location>
        <begin position="80"/>
        <end position="99"/>
    </location>
</feature>
<dbReference type="OrthoDB" id="2721341at2"/>
<dbReference type="EMBL" id="CP020772">
    <property type="protein sequence ID" value="ARI78999.1"/>
    <property type="molecule type" value="Genomic_DNA"/>
</dbReference>
<dbReference type="KEGG" id="hmn:HM131_20170"/>
<evidence type="ECO:0000313" key="2">
    <source>
        <dbReference type="EMBL" id="ARI78999.1"/>
    </source>
</evidence>
<proteinExistence type="predicted"/>
<keyword evidence="1" id="KW-0472">Membrane</keyword>
<keyword evidence="1" id="KW-0812">Transmembrane</keyword>
<feature type="transmembrane region" description="Helical" evidence="1">
    <location>
        <begin position="7"/>
        <end position="28"/>
    </location>
</feature>
<keyword evidence="3" id="KW-1185">Reference proteome</keyword>
<keyword evidence="1" id="KW-1133">Transmembrane helix</keyword>
<name>A0A1W6A0G1_9BACI</name>
<accession>A0A1W6A0G1</accession>
<organism evidence="2 3">
    <name type="scientific">Halobacillus mangrovi</name>
    <dbReference type="NCBI Taxonomy" id="402384"/>
    <lineage>
        <taxon>Bacteria</taxon>
        <taxon>Bacillati</taxon>
        <taxon>Bacillota</taxon>
        <taxon>Bacilli</taxon>
        <taxon>Bacillales</taxon>
        <taxon>Bacillaceae</taxon>
        <taxon>Halobacillus</taxon>
    </lineage>
</organism>
<reference evidence="2 3" key="1">
    <citation type="submission" date="2017-04" db="EMBL/GenBank/DDBJ databases">
        <title>The whole genome sequencing and assembly of Halobacillus mangrovi strain.</title>
        <authorList>
            <person name="Lee S.-J."/>
            <person name="Park M.-K."/>
            <person name="Kim J.-Y."/>
            <person name="Lee Y.-J."/>
            <person name="Yi H."/>
            <person name="Bahn Y.-S."/>
            <person name="Kim J.F."/>
            <person name="Lee D.-W."/>
        </authorList>
    </citation>
    <scope>NUCLEOTIDE SEQUENCE [LARGE SCALE GENOMIC DNA]</scope>
    <source>
        <strain evidence="2 3">KTB 131</strain>
    </source>
</reference>